<feature type="compositionally biased region" description="Polar residues" evidence="1">
    <location>
        <begin position="114"/>
        <end position="128"/>
    </location>
</feature>
<feature type="compositionally biased region" description="Basic residues" evidence="1">
    <location>
        <begin position="72"/>
        <end position="85"/>
    </location>
</feature>
<feature type="region of interest" description="Disordered" evidence="1">
    <location>
        <begin position="271"/>
        <end position="310"/>
    </location>
</feature>
<feature type="compositionally biased region" description="Polar residues" evidence="1">
    <location>
        <begin position="284"/>
        <end position="301"/>
    </location>
</feature>
<dbReference type="Proteomes" id="UP001140011">
    <property type="component" value="Unassembled WGS sequence"/>
</dbReference>
<protein>
    <submittedName>
        <fullName evidence="3">Uncharacterized protein</fullName>
    </submittedName>
</protein>
<evidence type="ECO:0000256" key="1">
    <source>
        <dbReference type="SAM" id="MobiDB-lite"/>
    </source>
</evidence>
<feature type="compositionally biased region" description="Low complexity" evidence="1">
    <location>
        <begin position="53"/>
        <end position="64"/>
    </location>
</feature>
<feature type="compositionally biased region" description="Basic and acidic residues" evidence="1">
    <location>
        <begin position="240"/>
        <end position="257"/>
    </location>
</feature>
<reference evidence="3" key="1">
    <citation type="submission" date="2022-07" db="EMBL/GenBank/DDBJ databases">
        <title>Phylogenomic reconstructions and comparative analyses of Kickxellomycotina fungi.</title>
        <authorList>
            <person name="Reynolds N.K."/>
            <person name="Stajich J.E."/>
            <person name="Barry K."/>
            <person name="Grigoriev I.V."/>
            <person name="Crous P."/>
            <person name="Smith M.E."/>
        </authorList>
    </citation>
    <scope>NUCLEOTIDE SEQUENCE</scope>
    <source>
        <strain evidence="3">BCRC 34297</strain>
    </source>
</reference>
<name>A0A9W8LC32_9FUNG</name>
<feature type="chain" id="PRO_5040725635" evidence="2">
    <location>
        <begin position="20"/>
        <end position="310"/>
    </location>
</feature>
<feature type="signal peptide" evidence="2">
    <location>
        <begin position="1"/>
        <end position="19"/>
    </location>
</feature>
<comment type="caution">
    <text evidence="3">The sequence shown here is derived from an EMBL/GenBank/DDBJ whole genome shotgun (WGS) entry which is preliminary data.</text>
</comment>
<proteinExistence type="predicted"/>
<feature type="compositionally biased region" description="Basic and acidic residues" evidence="1">
    <location>
        <begin position="129"/>
        <end position="150"/>
    </location>
</feature>
<dbReference type="AlphaFoldDB" id="A0A9W8LC32"/>
<feature type="region of interest" description="Disordered" evidence="1">
    <location>
        <begin position="208"/>
        <end position="257"/>
    </location>
</feature>
<evidence type="ECO:0000313" key="4">
    <source>
        <dbReference type="Proteomes" id="UP001140011"/>
    </source>
</evidence>
<organism evidence="3 4">
    <name type="scientific">Coemansia pectinata</name>
    <dbReference type="NCBI Taxonomy" id="1052879"/>
    <lineage>
        <taxon>Eukaryota</taxon>
        <taxon>Fungi</taxon>
        <taxon>Fungi incertae sedis</taxon>
        <taxon>Zoopagomycota</taxon>
        <taxon>Kickxellomycotina</taxon>
        <taxon>Kickxellomycetes</taxon>
        <taxon>Kickxellales</taxon>
        <taxon>Kickxellaceae</taxon>
        <taxon>Coemansia</taxon>
    </lineage>
</organism>
<dbReference type="OrthoDB" id="5597922at2759"/>
<evidence type="ECO:0000256" key="2">
    <source>
        <dbReference type="SAM" id="SignalP"/>
    </source>
</evidence>
<accession>A0A9W8LC32</accession>
<keyword evidence="2" id="KW-0732">Signal</keyword>
<gene>
    <name evidence="3" type="ORF">GGI19_002231</name>
</gene>
<keyword evidence="4" id="KW-1185">Reference proteome</keyword>
<feature type="region of interest" description="Disordered" evidence="1">
    <location>
        <begin position="27"/>
        <end position="159"/>
    </location>
</feature>
<sequence>MWNQLVLLASAFGLGYYFATRRSSAPRAATTAQPDEDDGSVTIAGAFPAQCKDSASGGSANGDNDNGEGLSSKKKKNKRKGKAKANTKQQPLPDVERPKSVQENTQPEAEEAPQGNSNIVGSDVSGTSEHSDAEIARAYDDEEVREKGEEEMADEWVAVDSMSAARPTKKVSAGIPTHASVWSGLTREEDLSRETEGPTAPARVLRIGAAARPPPTGPMRVRREYTNPEPLTKKQRQNQRKTERLREQRVLNSEVQDHRLRQHQVALADLRSREQWTKAKRTTAKTSLPPRSSKTPNSTASVIEGKLVWD</sequence>
<dbReference type="EMBL" id="JANBUH010000102">
    <property type="protein sequence ID" value="KAJ2754671.1"/>
    <property type="molecule type" value="Genomic_DNA"/>
</dbReference>
<evidence type="ECO:0000313" key="3">
    <source>
        <dbReference type="EMBL" id="KAJ2754671.1"/>
    </source>
</evidence>